<protein>
    <submittedName>
        <fullName evidence="1">Uncharacterized protein</fullName>
    </submittedName>
</protein>
<reference evidence="1" key="1">
    <citation type="submission" date="2014-11" db="EMBL/GenBank/DDBJ databases">
        <authorList>
            <person name="Amaro Gonzalez C."/>
        </authorList>
    </citation>
    <scope>NUCLEOTIDE SEQUENCE</scope>
</reference>
<sequence>MTVSQSELSKLLTQPAWRD</sequence>
<dbReference type="EMBL" id="GBXM01080729">
    <property type="protein sequence ID" value="JAH27848.1"/>
    <property type="molecule type" value="Transcribed_RNA"/>
</dbReference>
<organism evidence="1">
    <name type="scientific">Anguilla anguilla</name>
    <name type="common">European freshwater eel</name>
    <name type="synonym">Muraena anguilla</name>
    <dbReference type="NCBI Taxonomy" id="7936"/>
    <lineage>
        <taxon>Eukaryota</taxon>
        <taxon>Metazoa</taxon>
        <taxon>Chordata</taxon>
        <taxon>Craniata</taxon>
        <taxon>Vertebrata</taxon>
        <taxon>Euteleostomi</taxon>
        <taxon>Actinopterygii</taxon>
        <taxon>Neopterygii</taxon>
        <taxon>Teleostei</taxon>
        <taxon>Anguilliformes</taxon>
        <taxon>Anguillidae</taxon>
        <taxon>Anguilla</taxon>
    </lineage>
</organism>
<accession>A0A0E9RHP1</accession>
<proteinExistence type="predicted"/>
<evidence type="ECO:0000313" key="1">
    <source>
        <dbReference type="EMBL" id="JAH27848.1"/>
    </source>
</evidence>
<name>A0A0E9RHP1_ANGAN</name>
<dbReference type="AlphaFoldDB" id="A0A0E9RHP1"/>
<reference evidence="1" key="2">
    <citation type="journal article" date="2015" name="Fish Shellfish Immunol.">
        <title>Early steps in the European eel (Anguilla anguilla)-Vibrio vulnificus interaction in the gills: Role of the RtxA13 toxin.</title>
        <authorList>
            <person name="Callol A."/>
            <person name="Pajuelo D."/>
            <person name="Ebbesson L."/>
            <person name="Teles M."/>
            <person name="MacKenzie S."/>
            <person name="Amaro C."/>
        </authorList>
    </citation>
    <scope>NUCLEOTIDE SEQUENCE</scope>
</reference>